<accession>A0A7J8UZF2</accession>
<dbReference type="PANTHER" id="PTHR12917">
    <property type="entry name" value="ASPARTYL PROTEASE DDI-RELATED"/>
    <property type="match status" value="1"/>
</dbReference>
<dbReference type="InterPro" id="IPR021109">
    <property type="entry name" value="Peptidase_aspartic_dom_sf"/>
</dbReference>
<comment type="caution">
    <text evidence="2">The sequence shown here is derived from an EMBL/GenBank/DDBJ whole genome shotgun (WGS) entry which is preliminary data.</text>
</comment>
<feature type="region of interest" description="Disordered" evidence="1">
    <location>
        <begin position="238"/>
        <end position="259"/>
    </location>
</feature>
<dbReference type="Proteomes" id="UP000593573">
    <property type="component" value="Unassembled WGS sequence"/>
</dbReference>
<dbReference type="Pfam" id="PF13975">
    <property type="entry name" value="gag-asp_proteas"/>
    <property type="match status" value="1"/>
</dbReference>
<reference evidence="2 3" key="1">
    <citation type="journal article" date="2019" name="Genome Biol. Evol.">
        <title>Insights into the evolution of the New World diploid cottons (Gossypium, subgenus Houzingenia) based on genome sequencing.</title>
        <authorList>
            <person name="Grover C.E."/>
            <person name="Arick M.A. 2nd"/>
            <person name="Thrash A."/>
            <person name="Conover J.L."/>
            <person name="Sanders W.S."/>
            <person name="Peterson D.G."/>
            <person name="Frelichowski J.E."/>
            <person name="Scheffler J.A."/>
            <person name="Scheffler B.E."/>
            <person name="Wendel J.F."/>
        </authorList>
    </citation>
    <scope>NUCLEOTIDE SEQUENCE [LARGE SCALE GENOMIC DNA]</scope>
    <source>
        <strain evidence="2">57</strain>
        <tissue evidence="2">Leaf</tissue>
    </source>
</reference>
<keyword evidence="3" id="KW-1185">Reference proteome</keyword>
<dbReference type="Gene3D" id="2.40.70.10">
    <property type="entry name" value="Acid Proteases"/>
    <property type="match status" value="1"/>
</dbReference>
<dbReference type="SUPFAM" id="SSF50630">
    <property type="entry name" value="Acid proteases"/>
    <property type="match status" value="1"/>
</dbReference>
<dbReference type="PANTHER" id="PTHR12917:SF18">
    <property type="entry name" value="DNA DAMAGE-INDUCIBLE PROTEIN 1-LIKE"/>
    <property type="match status" value="1"/>
</dbReference>
<proteinExistence type="predicted"/>
<feature type="non-terminal residue" evidence="2">
    <location>
        <position position="542"/>
    </location>
</feature>
<evidence type="ECO:0000313" key="3">
    <source>
        <dbReference type="Proteomes" id="UP000593573"/>
    </source>
</evidence>
<gene>
    <name evidence="2" type="ORF">Goklo_008329</name>
</gene>
<dbReference type="AlphaFoldDB" id="A0A7J8UZF2"/>
<dbReference type="OrthoDB" id="1938670at2759"/>
<name>A0A7J8UZF2_9ROSI</name>
<sequence>MKRDCPKVSAVSVIKRNDEPKKAKPIEGNPSRVNSMVLIPKKRNGKEGLMFVDINIAGQKRSALIDTGASYLFISEKATKKLGLPIRKSNKKIKTVNFEEAPTIGVVQNVELQISEWEGKEDFEVIQLDDYDYVLGLNFFDRIQTVLYPWADQIHIITDLLTIIVVSVHRDMKVGAKVGFASGFKKKGAMQKQSGRVNAANDSIENKSKLGQVRAETYCQQDVPTSATVQVKMRWKPRQRFRGKGQPDRKASQGEAKASRGFKGLSIRWGAFSPRELARFKELLEKPVRLKPGWPEMKTWQFRLIWTLEKGFGWQVVDGKNIDILQTIELGHEILPTNAKIAFIRQNVNKECPRCGIKESIRFLDKKASVDFITILWNSWNNRNNLIFHGKEEDARIIWERAITLSKDFRIHNMVNKLMLPLSLYPKKWEKPLKGTMKINFDIAVSNTKTSFGVIAHDSEGSVIGRGFSLKNEEMAGHWNTNMDRFNNVAVNWANRNCNKVEDFLSNYAISNEGHLVFGMDYPTVIHNLVIDDVILLKVDRL</sequence>
<protein>
    <submittedName>
        <fullName evidence="2">Uncharacterized protein</fullName>
    </submittedName>
</protein>
<evidence type="ECO:0000313" key="2">
    <source>
        <dbReference type="EMBL" id="MBA0655908.1"/>
    </source>
</evidence>
<dbReference type="EMBL" id="JABFAB010000008">
    <property type="protein sequence ID" value="MBA0655908.1"/>
    <property type="molecule type" value="Genomic_DNA"/>
</dbReference>
<dbReference type="CDD" id="cd00303">
    <property type="entry name" value="retropepsin_like"/>
    <property type="match status" value="1"/>
</dbReference>
<evidence type="ECO:0000256" key="1">
    <source>
        <dbReference type="SAM" id="MobiDB-lite"/>
    </source>
</evidence>
<organism evidence="2 3">
    <name type="scientific">Gossypium klotzschianum</name>
    <dbReference type="NCBI Taxonomy" id="34286"/>
    <lineage>
        <taxon>Eukaryota</taxon>
        <taxon>Viridiplantae</taxon>
        <taxon>Streptophyta</taxon>
        <taxon>Embryophyta</taxon>
        <taxon>Tracheophyta</taxon>
        <taxon>Spermatophyta</taxon>
        <taxon>Magnoliopsida</taxon>
        <taxon>eudicotyledons</taxon>
        <taxon>Gunneridae</taxon>
        <taxon>Pentapetalae</taxon>
        <taxon>rosids</taxon>
        <taxon>malvids</taxon>
        <taxon>Malvales</taxon>
        <taxon>Malvaceae</taxon>
        <taxon>Malvoideae</taxon>
        <taxon>Gossypium</taxon>
    </lineage>
</organism>